<evidence type="ECO:0000256" key="1">
    <source>
        <dbReference type="ARBA" id="ARBA00004141"/>
    </source>
</evidence>
<evidence type="ECO:0000256" key="3">
    <source>
        <dbReference type="ARBA" id="ARBA00022679"/>
    </source>
</evidence>
<dbReference type="PANTHER" id="PTHR11157">
    <property type="entry name" value="FATTY ACID ACYL TRANSFERASE-RELATED"/>
    <property type="match status" value="1"/>
</dbReference>
<evidence type="ECO:0000256" key="5">
    <source>
        <dbReference type="ARBA" id="ARBA00022832"/>
    </source>
</evidence>
<feature type="transmembrane region" description="Helical" evidence="10">
    <location>
        <begin position="282"/>
        <end position="302"/>
    </location>
</feature>
<evidence type="ECO:0000256" key="2">
    <source>
        <dbReference type="ARBA" id="ARBA00022516"/>
    </source>
</evidence>
<keyword evidence="2 10" id="KW-0444">Lipid biosynthesis</keyword>
<reference evidence="12" key="1">
    <citation type="journal article" date="2020" name="Stud. Mycol.">
        <title>101 Dothideomycetes genomes: a test case for predicting lifestyles and emergence of pathogens.</title>
        <authorList>
            <person name="Haridas S."/>
            <person name="Albert R."/>
            <person name="Binder M."/>
            <person name="Bloem J."/>
            <person name="Labutti K."/>
            <person name="Salamov A."/>
            <person name="Andreopoulos B."/>
            <person name="Baker S."/>
            <person name="Barry K."/>
            <person name="Bills G."/>
            <person name="Bluhm B."/>
            <person name="Cannon C."/>
            <person name="Castanera R."/>
            <person name="Culley D."/>
            <person name="Daum C."/>
            <person name="Ezra D."/>
            <person name="Gonzalez J."/>
            <person name="Henrissat B."/>
            <person name="Kuo A."/>
            <person name="Liang C."/>
            <person name="Lipzen A."/>
            <person name="Lutzoni F."/>
            <person name="Magnuson J."/>
            <person name="Mondo S."/>
            <person name="Nolan M."/>
            <person name="Ohm R."/>
            <person name="Pangilinan J."/>
            <person name="Park H.-J."/>
            <person name="Ramirez L."/>
            <person name="Alfaro M."/>
            <person name="Sun H."/>
            <person name="Tritt A."/>
            <person name="Yoshinaga Y."/>
            <person name="Zwiers L.-H."/>
            <person name="Turgeon B."/>
            <person name="Goodwin S."/>
            <person name="Spatafora J."/>
            <person name="Crous P."/>
            <person name="Grigoriev I."/>
        </authorList>
    </citation>
    <scope>NUCLEOTIDE SEQUENCE</scope>
    <source>
        <strain evidence="12">CBS 207.26</strain>
    </source>
</reference>
<dbReference type="EC" id="2.3.1.-" evidence="10"/>
<feature type="region of interest" description="Disordered" evidence="11">
    <location>
        <begin position="530"/>
        <end position="587"/>
    </location>
</feature>
<dbReference type="AlphaFoldDB" id="A0A6A6EV35"/>
<feature type="transmembrane region" description="Helical" evidence="10">
    <location>
        <begin position="409"/>
        <end position="430"/>
    </location>
</feature>
<dbReference type="GO" id="GO:0034625">
    <property type="term" value="P:fatty acid elongation, monounsaturated fatty acid"/>
    <property type="evidence" value="ECO:0007669"/>
    <property type="project" value="TreeGrafter"/>
</dbReference>
<protein>
    <recommendedName>
        <fullName evidence="10">Elongation of fatty acids protein</fullName>
        <ecNumber evidence="10">2.3.1.-</ecNumber>
    </recommendedName>
</protein>
<keyword evidence="13" id="KW-1185">Reference proteome</keyword>
<evidence type="ECO:0000256" key="8">
    <source>
        <dbReference type="ARBA" id="ARBA00023136"/>
    </source>
</evidence>
<keyword evidence="3 10" id="KW-0808">Transferase</keyword>
<dbReference type="OrthoDB" id="10259681at2759"/>
<feature type="transmembrane region" description="Helical" evidence="10">
    <location>
        <begin position="251"/>
        <end position="270"/>
    </location>
</feature>
<evidence type="ECO:0000256" key="9">
    <source>
        <dbReference type="ARBA" id="ARBA00023160"/>
    </source>
</evidence>
<evidence type="ECO:0000313" key="12">
    <source>
        <dbReference type="EMBL" id="KAF2194863.1"/>
    </source>
</evidence>
<keyword evidence="7 10" id="KW-0443">Lipid metabolism</keyword>
<keyword evidence="6 10" id="KW-1133">Transmembrane helix</keyword>
<dbReference type="EMBL" id="ML994611">
    <property type="protein sequence ID" value="KAF2194863.1"/>
    <property type="molecule type" value="Genomic_DNA"/>
</dbReference>
<dbReference type="PANTHER" id="PTHR11157:SF169">
    <property type="entry name" value="ELONGATION OF FATTY ACIDS PROTEIN"/>
    <property type="match status" value="1"/>
</dbReference>
<gene>
    <name evidence="12" type="ORF">K469DRAFT_686800</name>
</gene>
<evidence type="ECO:0000256" key="4">
    <source>
        <dbReference type="ARBA" id="ARBA00022692"/>
    </source>
</evidence>
<comment type="catalytic activity">
    <reaction evidence="10">
        <text>an acyl-CoA + malonyl-CoA + H(+) = a 3-oxoacyl-CoA + CO2 + CoA</text>
        <dbReference type="Rhea" id="RHEA:50252"/>
        <dbReference type="ChEBI" id="CHEBI:15378"/>
        <dbReference type="ChEBI" id="CHEBI:16526"/>
        <dbReference type="ChEBI" id="CHEBI:57287"/>
        <dbReference type="ChEBI" id="CHEBI:57384"/>
        <dbReference type="ChEBI" id="CHEBI:58342"/>
        <dbReference type="ChEBI" id="CHEBI:90726"/>
    </reaction>
    <physiologicalReaction direction="left-to-right" evidence="10">
        <dbReference type="Rhea" id="RHEA:50253"/>
    </physiologicalReaction>
</comment>
<dbReference type="Proteomes" id="UP000800200">
    <property type="component" value="Unassembled WGS sequence"/>
</dbReference>
<dbReference type="Pfam" id="PF01151">
    <property type="entry name" value="ELO"/>
    <property type="match status" value="1"/>
</dbReference>
<comment type="similarity">
    <text evidence="10">Belongs to the ELO family.</text>
</comment>
<evidence type="ECO:0000256" key="7">
    <source>
        <dbReference type="ARBA" id="ARBA00023098"/>
    </source>
</evidence>
<dbReference type="GO" id="GO:0030148">
    <property type="term" value="P:sphingolipid biosynthetic process"/>
    <property type="evidence" value="ECO:0007669"/>
    <property type="project" value="TreeGrafter"/>
</dbReference>
<keyword evidence="9 10" id="KW-0275">Fatty acid biosynthesis</keyword>
<dbReference type="GO" id="GO:0034626">
    <property type="term" value="P:fatty acid elongation, polyunsaturated fatty acid"/>
    <property type="evidence" value="ECO:0007669"/>
    <property type="project" value="TreeGrafter"/>
</dbReference>
<keyword evidence="8 10" id="KW-0472">Membrane</keyword>
<dbReference type="GO" id="GO:0009922">
    <property type="term" value="F:fatty acid elongase activity"/>
    <property type="evidence" value="ECO:0007669"/>
    <property type="project" value="InterPro"/>
</dbReference>
<sequence>MSGSGPWLNLSYAPRALFKFPPDAAPPAVPPPFEEHSFKTPFAIPADVYNMVLGPEWPLTIALLYAMTVLFINAYNRRNNNQPWSISKIRVFRPFVILHNVFLAVYSAVTCVAMVRALKHALPHYTEHNALIRTVDALCKMHGPRGLGDAVTFNPISNLWQTTNKQILLGGNGLPDSTDVGRIWNEGLAFWGWIFYLSKFYEVFDTFIILAKGKRSSTLQTYHHAGAMLCMWAGIRYMSPPIWMFVLVNSGIHTMMYTYYTISALGFRVPQAIKRTLTSLQILQFVVGASFAAVHLFVSYSIPIDVPYHLSESPQPQEPMFSSMIATITQPSLISTASGGAMALLKKLVYRAAGEEGLAENVPRPAITSQSIPFDQNPPSQQVLNAVKRVVYRTEYHPIHCIDTTGQSFAIWLNLIYLFPLTGLFVRFFVKSYLRRTSGSAKHPTKQRAFSKSGHDALHGVARELESLGEAPVEDGINGTLENLRNRARRERTTKSASIGSASVYSDEGVLSDDEQRYLAHFKSRVSDALETQGLTPKSNKAMSPERAKTPEEALKEEKDMEEIRKSVYAKLQDVSKRQEDSNGTAK</sequence>
<dbReference type="InterPro" id="IPR002076">
    <property type="entry name" value="ELO_fam"/>
</dbReference>
<evidence type="ECO:0000256" key="10">
    <source>
        <dbReference type="RuleBase" id="RU361115"/>
    </source>
</evidence>
<dbReference type="GO" id="GO:0005789">
    <property type="term" value="C:endoplasmic reticulum membrane"/>
    <property type="evidence" value="ECO:0007669"/>
    <property type="project" value="TreeGrafter"/>
</dbReference>
<keyword evidence="4 10" id="KW-0812">Transmembrane</keyword>
<evidence type="ECO:0000256" key="6">
    <source>
        <dbReference type="ARBA" id="ARBA00022989"/>
    </source>
</evidence>
<name>A0A6A6EV35_9PEZI</name>
<feature type="compositionally biased region" description="Basic and acidic residues" evidence="11">
    <location>
        <begin position="544"/>
        <end position="566"/>
    </location>
</feature>
<feature type="transmembrane region" description="Helical" evidence="10">
    <location>
        <begin position="222"/>
        <end position="239"/>
    </location>
</feature>
<accession>A0A6A6EV35</accession>
<evidence type="ECO:0000256" key="11">
    <source>
        <dbReference type="SAM" id="MobiDB-lite"/>
    </source>
</evidence>
<keyword evidence="5 10" id="KW-0276">Fatty acid metabolism</keyword>
<feature type="transmembrane region" description="Helical" evidence="10">
    <location>
        <begin position="57"/>
        <end position="75"/>
    </location>
</feature>
<feature type="compositionally biased region" description="Polar residues" evidence="11">
    <location>
        <begin position="533"/>
        <end position="542"/>
    </location>
</feature>
<evidence type="ECO:0000313" key="13">
    <source>
        <dbReference type="Proteomes" id="UP000800200"/>
    </source>
</evidence>
<comment type="subcellular location">
    <subcellularLocation>
        <location evidence="1">Membrane</location>
        <topology evidence="1">Multi-pass membrane protein</topology>
    </subcellularLocation>
</comment>
<dbReference type="GO" id="GO:0019367">
    <property type="term" value="P:fatty acid elongation, saturated fatty acid"/>
    <property type="evidence" value="ECO:0007669"/>
    <property type="project" value="TreeGrafter"/>
</dbReference>
<dbReference type="GO" id="GO:0042761">
    <property type="term" value="P:very long-chain fatty acid biosynthetic process"/>
    <property type="evidence" value="ECO:0007669"/>
    <property type="project" value="TreeGrafter"/>
</dbReference>
<proteinExistence type="inferred from homology"/>
<organism evidence="12 13">
    <name type="scientific">Zopfia rhizophila CBS 207.26</name>
    <dbReference type="NCBI Taxonomy" id="1314779"/>
    <lineage>
        <taxon>Eukaryota</taxon>
        <taxon>Fungi</taxon>
        <taxon>Dikarya</taxon>
        <taxon>Ascomycota</taxon>
        <taxon>Pezizomycotina</taxon>
        <taxon>Dothideomycetes</taxon>
        <taxon>Dothideomycetes incertae sedis</taxon>
        <taxon>Zopfiaceae</taxon>
        <taxon>Zopfia</taxon>
    </lineage>
</organism>
<feature type="transmembrane region" description="Helical" evidence="10">
    <location>
        <begin position="190"/>
        <end position="210"/>
    </location>
</feature>
<feature type="transmembrane region" description="Helical" evidence="10">
    <location>
        <begin position="96"/>
        <end position="118"/>
    </location>
</feature>